<keyword evidence="2" id="KW-1185">Reference proteome</keyword>
<accession>A0ACC2G123</accession>
<gene>
    <name evidence="1" type="ORF">DPEC_G00227420</name>
</gene>
<protein>
    <submittedName>
        <fullName evidence="1">Uncharacterized protein</fullName>
    </submittedName>
</protein>
<proteinExistence type="predicted"/>
<evidence type="ECO:0000313" key="1">
    <source>
        <dbReference type="EMBL" id="KAJ7997288.1"/>
    </source>
</evidence>
<organism evidence="1 2">
    <name type="scientific">Dallia pectoralis</name>
    <name type="common">Alaska blackfish</name>
    <dbReference type="NCBI Taxonomy" id="75939"/>
    <lineage>
        <taxon>Eukaryota</taxon>
        <taxon>Metazoa</taxon>
        <taxon>Chordata</taxon>
        <taxon>Craniata</taxon>
        <taxon>Vertebrata</taxon>
        <taxon>Euteleostomi</taxon>
        <taxon>Actinopterygii</taxon>
        <taxon>Neopterygii</taxon>
        <taxon>Teleostei</taxon>
        <taxon>Protacanthopterygii</taxon>
        <taxon>Esociformes</taxon>
        <taxon>Umbridae</taxon>
        <taxon>Dallia</taxon>
    </lineage>
</organism>
<dbReference type="EMBL" id="CM055746">
    <property type="protein sequence ID" value="KAJ7997288.1"/>
    <property type="molecule type" value="Genomic_DNA"/>
</dbReference>
<dbReference type="Proteomes" id="UP001157502">
    <property type="component" value="Chromosome 19"/>
</dbReference>
<reference evidence="1" key="1">
    <citation type="submission" date="2021-05" db="EMBL/GenBank/DDBJ databases">
        <authorList>
            <person name="Pan Q."/>
            <person name="Jouanno E."/>
            <person name="Zahm M."/>
            <person name="Klopp C."/>
            <person name="Cabau C."/>
            <person name="Louis A."/>
            <person name="Berthelot C."/>
            <person name="Parey E."/>
            <person name="Roest Crollius H."/>
            <person name="Montfort J."/>
            <person name="Robinson-Rechavi M."/>
            <person name="Bouchez O."/>
            <person name="Lampietro C."/>
            <person name="Lopez Roques C."/>
            <person name="Donnadieu C."/>
            <person name="Postlethwait J."/>
            <person name="Bobe J."/>
            <person name="Dillon D."/>
            <person name="Chandos A."/>
            <person name="von Hippel F."/>
            <person name="Guiguen Y."/>
        </authorList>
    </citation>
    <scope>NUCLEOTIDE SEQUENCE</scope>
    <source>
        <strain evidence="1">YG-Jan2019</strain>
    </source>
</reference>
<comment type="caution">
    <text evidence="1">The sequence shown here is derived from an EMBL/GenBank/DDBJ whole genome shotgun (WGS) entry which is preliminary data.</text>
</comment>
<sequence length="100" mass="11239">MSLLCSFHGVKRMLRWCTPAIRDEKLTPSSHTNTNSGYQLAYLACIQLLHQTERGADTARIRGRYSRKAIFGGQLAILKTFPFYKTMEEGGNQLVGCLTV</sequence>
<name>A0ACC2G123_DALPE</name>
<evidence type="ECO:0000313" key="2">
    <source>
        <dbReference type="Proteomes" id="UP001157502"/>
    </source>
</evidence>